<reference evidence="2" key="2">
    <citation type="submission" date="2023-06" db="EMBL/GenBank/DDBJ databases">
        <authorList>
            <consortium name="Lawrence Berkeley National Laboratory"/>
            <person name="Haridas S."/>
            <person name="Hensen N."/>
            <person name="Bonometti L."/>
            <person name="Westerberg I."/>
            <person name="Brannstrom I.O."/>
            <person name="Guillou S."/>
            <person name="Cros-Aarteil S."/>
            <person name="Calhoun S."/>
            <person name="Kuo A."/>
            <person name="Mondo S."/>
            <person name="Pangilinan J."/>
            <person name="Riley R."/>
            <person name="Labutti K."/>
            <person name="Andreopoulos B."/>
            <person name="Lipzen A."/>
            <person name="Chen C."/>
            <person name="Yanf M."/>
            <person name="Daum C."/>
            <person name="Ng V."/>
            <person name="Clum A."/>
            <person name="Steindorff A."/>
            <person name="Ohm R."/>
            <person name="Martin F."/>
            <person name="Silar P."/>
            <person name="Natvig D."/>
            <person name="Lalanne C."/>
            <person name="Gautier V."/>
            <person name="Ament-Velasquez S.L."/>
            <person name="Kruys A."/>
            <person name="Hutchinson M.I."/>
            <person name="Powell A.J."/>
            <person name="Barry K."/>
            <person name="Miller A.N."/>
            <person name="Grigoriev I.V."/>
            <person name="Debuchy R."/>
            <person name="Gladieux P."/>
            <person name="Thoren M.H."/>
            <person name="Johannesson H."/>
        </authorList>
    </citation>
    <scope>NUCLEOTIDE SEQUENCE</scope>
    <source>
        <strain evidence="2">CBS 955.72</strain>
    </source>
</reference>
<evidence type="ECO:0000256" key="1">
    <source>
        <dbReference type="SAM" id="MobiDB-lite"/>
    </source>
</evidence>
<feature type="compositionally biased region" description="Polar residues" evidence="1">
    <location>
        <begin position="76"/>
        <end position="85"/>
    </location>
</feature>
<comment type="caution">
    <text evidence="2">The sequence shown here is derived from an EMBL/GenBank/DDBJ whole genome shotgun (WGS) entry which is preliminary data.</text>
</comment>
<protein>
    <submittedName>
        <fullName evidence="2">Uncharacterized protein</fullName>
    </submittedName>
</protein>
<gene>
    <name evidence="2" type="ORF">B0T25DRAFT_544069</name>
</gene>
<evidence type="ECO:0000313" key="3">
    <source>
        <dbReference type="Proteomes" id="UP001275084"/>
    </source>
</evidence>
<dbReference type="Proteomes" id="UP001275084">
    <property type="component" value="Unassembled WGS sequence"/>
</dbReference>
<dbReference type="AlphaFoldDB" id="A0AAJ0HID0"/>
<organism evidence="2 3">
    <name type="scientific">Lasiosphaeria hispida</name>
    <dbReference type="NCBI Taxonomy" id="260671"/>
    <lineage>
        <taxon>Eukaryota</taxon>
        <taxon>Fungi</taxon>
        <taxon>Dikarya</taxon>
        <taxon>Ascomycota</taxon>
        <taxon>Pezizomycotina</taxon>
        <taxon>Sordariomycetes</taxon>
        <taxon>Sordariomycetidae</taxon>
        <taxon>Sordariales</taxon>
        <taxon>Lasiosphaeriaceae</taxon>
        <taxon>Lasiosphaeria</taxon>
    </lineage>
</organism>
<keyword evidence="3" id="KW-1185">Reference proteome</keyword>
<name>A0AAJ0HID0_9PEZI</name>
<reference evidence="2" key="1">
    <citation type="journal article" date="2023" name="Mol. Phylogenet. Evol.">
        <title>Genome-scale phylogeny and comparative genomics of the fungal order Sordariales.</title>
        <authorList>
            <person name="Hensen N."/>
            <person name="Bonometti L."/>
            <person name="Westerberg I."/>
            <person name="Brannstrom I.O."/>
            <person name="Guillou S."/>
            <person name="Cros-Aarteil S."/>
            <person name="Calhoun S."/>
            <person name="Haridas S."/>
            <person name="Kuo A."/>
            <person name="Mondo S."/>
            <person name="Pangilinan J."/>
            <person name="Riley R."/>
            <person name="LaButti K."/>
            <person name="Andreopoulos B."/>
            <person name="Lipzen A."/>
            <person name="Chen C."/>
            <person name="Yan M."/>
            <person name="Daum C."/>
            <person name="Ng V."/>
            <person name="Clum A."/>
            <person name="Steindorff A."/>
            <person name="Ohm R.A."/>
            <person name="Martin F."/>
            <person name="Silar P."/>
            <person name="Natvig D.O."/>
            <person name="Lalanne C."/>
            <person name="Gautier V."/>
            <person name="Ament-Velasquez S.L."/>
            <person name="Kruys A."/>
            <person name="Hutchinson M.I."/>
            <person name="Powell A.J."/>
            <person name="Barry K."/>
            <person name="Miller A.N."/>
            <person name="Grigoriev I.V."/>
            <person name="Debuchy R."/>
            <person name="Gladieux P."/>
            <person name="Hiltunen Thoren M."/>
            <person name="Johannesson H."/>
        </authorList>
    </citation>
    <scope>NUCLEOTIDE SEQUENCE</scope>
    <source>
        <strain evidence="2">CBS 955.72</strain>
    </source>
</reference>
<evidence type="ECO:0000313" key="2">
    <source>
        <dbReference type="EMBL" id="KAK3353252.1"/>
    </source>
</evidence>
<feature type="region of interest" description="Disordered" evidence="1">
    <location>
        <begin position="66"/>
        <end position="96"/>
    </location>
</feature>
<proteinExistence type="predicted"/>
<dbReference type="EMBL" id="JAUIQD010000004">
    <property type="protein sequence ID" value="KAK3353252.1"/>
    <property type="molecule type" value="Genomic_DNA"/>
</dbReference>
<sequence length="218" mass="24387">MYGGEARKRERFDMDCSVTEPTARSLLADGLPVYVEDISAANPGSGFLQFWTVAAVFELRLADAGDGGAHRPGQPSELSRPQSCSDGEWSDTEDGDELDDVEYFDRDGEFNFCVKLIIGGRSGRAIGRIYVPGWWHGLAEIQPSNRPCRKEFILLCEARDVELPKNFSNLDRGWRYRVMLLEPKCEGIYYERIAVGWIDLDSLGEAVGGLSWKEIILG</sequence>
<accession>A0AAJ0HID0</accession>